<evidence type="ECO:0000256" key="1">
    <source>
        <dbReference type="SAM" id="MobiDB-lite"/>
    </source>
</evidence>
<keyword evidence="3" id="KW-1185">Reference proteome</keyword>
<organism evidence="2 3">
    <name type="scientific">Austropuccinia psidii MF-1</name>
    <dbReference type="NCBI Taxonomy" id="1389203"/>
    <lineage>
        <taxon>Eukaryota</taxon>
        <taxon>Fungi</taxon>
        <taxon>Dikarya</taxon>
        <taxon>Basidiomycota</taxon>
        <taxon>Pucciniomycotina</taxon>
        <taxon>Pucciniomycetes</taxon>
        <taxon>Pucciniales</taxon>
        <taxon>Sphaerophragmiaceae</taxon>
        <taxon>Austropuccinia</taxon>
    </lineage>
</organism>
<protein>
    <submittedName>
        <fullName evidence="2">Uncharacterized protein</fullName>
    </submittedName>
</protein>
<dbReference type="Proteomes" id="UP000765509">
    <property type="component" value="Unassembled WGS sequence"/>
</dbReference>
<accession>A0A9Q3I5J5</accession>
<reference evidence="2" key="1">
    <citation type="submission" date="2021-03" db="EMBL/GenBank/DDBJ databases">
        <title>Draft genome sequence of rust myrtle Austropuccinia psidii MF-1, a brazilian biotype.</title>
        <authorList>
            <person name="Quecine M.C."/>
            <person name="Pachon D.M.R."/>
            <person name="Bonatelli M.L."/>
            <person name="Correr F.H."/>
            <person name="Franceschini L.M."/>
            <person name="Leite T.F."/>
            <person name="Margarido G.R.A."/>
            <person name="Almeida C.A."/>
            <person name="Ferrarezi J.A."/>
            <person name="Labate C.A."/>
        </authorList>
    </citation>
    <scope>NUCLEOTIDE SEQUENCE</scope>
    <source>
        <strain evidence="2">MF-1</strain>
    </source>
</reference>
<evidence type="ECO:0000313" key="3">
    <source>
        <dbReference type="Proteomes" id="UP000765509"/>
    </source>
</evidence>
<sequence>MEATIQSNKMDGNKEEARPNPEVLNLPQERHIWRIPEFPPITQGEYHRTLRRLEPIVLKRQSQKEKELVEEPKYFIHRPEEGVGNNSSFGDRRPSGVYQLQKCLKTSPNDLRRSREEPRTIKVREKAKPIGTDLTHKGAKSPNWNLQLWTVSSIWPGILSNSQPKIRKG</sequence>
<dbReference type="EMBL" id="AVOT02032893">
    <property type="protein sequence ID" value="MBW0526719.1"/>
    <property type="molecule type" value="Genomic_DNA"/>
</dbReference>
<feature type="region of interest" description="Disordered" evidence="1">
    <location>
        <begin position="1"/>
        <end position="23"/>
    </location>
</feature>
<feature type="compositionally biased region" description="Polar residues" evidence="1">
    <location>
        <begin position="1"/>
        <end position="10"/>
    </location>
</feature>
<comment type="caution">
    <text evidence="2">The sequence shown here is derived from an EMBL/GenBank/DDBJ whole genome shotgun (WGS) entry which is preliminary data.</text>
</comment>
<evidence type="ECO:0000313" key="2">
    <source>
        <dbReference type="EMBL" id="MBW0526719.1"/>
    </source>
</evidence>
<dbReference type="AlphaFoldDB" id="A0A9Q3I5J5"/>
<proteinExistence type="predicted"/>
<gene>
    <name evidence="2" type="ORF">O181_066434</name>
</gene>
<name>A0A9Q3I5J5_9BASI</name>